<dbReference type="InterPro" id="IPR032675">
    <property type="entry name" value="LRR_dom_sf"/>
</dbReference>
<dbReference type="Gene3D" id="3.80.10.10">
    <property type="entry name" value="Ribonuclease Inhibitor"/>
    <property type="match status" value="1"/>
</dbReference>
<dbReference type="EMBL" id="JBAHYK010001038">
    <property type="protein sequence ID" value="KAL0569859.1"/>
    <property type="molecule type" value="Genomic_DNA"/>
</dbReference>
<organism evidence="1 2">
    <name type="scientific">Marasmius crinis-equi</name>
    <dbReference type="NCBI Taxonomy" id="585013"/>
    <lineage>
        <taxon>Eukaryota</taxon>
        <taxon>Fungi</taxon>
        <taxon>Dikarya</taxon>
        <taxon>Basidiomycota</taxon>
        <taxon>Agaricomycotina</taxon>
        <taxon>Agaricomycetes</taxon>
        <taxon>Agaricomycetidae</taxon>
        <taxon>Agaricales</taxon>
        <taxon>Marasmiineae</taxon>
        <taxon>Marasmiaceae</taxon>
        <taxon>Marasmius</taxon>
    </lineage>
</organism>
<protein>
    <recommendedName>
        <fullName evidence="3">F-box domain-containing protein</fullName>
    </recommendedName>
</protein>
<keyword evidence="2" id="KW-1185">Reference proteome</keyword>
<accession>A0ABR3F3P9</accession>
<evidence type="ECO:0000313" key="2">
    <source>
        <dbReference type="Proteomes" id="UP001465976"/>
    </source>
</evidence>
<dbReference type="SUPFAM" id="SSF52047">
    <property type="entry name" value="RNI-like"/>
    <property type="match status" value="1"/>
</dbReference>
<proteinExistence type="predicted"/>
<gene>
    <name evidence="1" type="ORF">V5O48_012100</name>
</gene>
<sequence>MPTYSCSSSPFSHVLDTNYAPSEEEYANIRSLLYEPEQRAATLAQEIQKLQAELDEVQHFIDRHCSLLSPVRRVPADILGEIFVQALPSNTLNLAVRAVKDAPLLLTTICHSWREVALKTPRLWNGIHIYLPRNLPEFSDDQLSFLIQQRKQGVQTWLDRSGALPITFFISVAADWGRGPFGHESPEPPESGDYANFAALLTKYSRRLGAVKISFEPPENGLPISSSVWQSFTDLTREDLPILQDVQLSGHLFTYHDPQGGLLTTPTPTSLGLLLPKLSSLRTLHISHESAEAVLSLGLRWTFITHLTLKSRSNDPANASVVATIVKSCPSLLSLSLDITFNYFSPEIADSTVVSTVPPQRTNLRSLALRLRERDRLERTVFNPSHALSATFLGISTPAREDLTIASESHHYLDTVSGSHEGSHMPFYETSARSNCRITHLVANGFLLANPKALLRSSELLESLVSLKCEDNPANGSSFYQDQPDNDYLTPFLRLLAENTSLCPHLERIQMDCEVRHVDAVITFASSRHRLKYLAADFGLLVAKGESEDVSSERVQAVVAEWRQARGIQVVWKWLNTPINPGFLDRPCKGIPGERTLWKHTPPQRGYL</sequence>
<dbReference type="Proteomes" id="UP001465976">
    <property type="component" value="Unassembled WGS sequence"/>
</dbReference>
<reference evidence="1 2" key="1">
    <citation type="submission" date="2024-02" db="EMBL/GenBank/DDBJ databases">
        <title>A draft genome for the cacao thread blight pathogen Marasmius crinis-equi.</title>
        <authorList>
            <person name="Cohen S.P."/>
            <person name="Baruah I.K."/>
            <person name="Amoako-Attah I."/>
            <person name="Bukari Y."/>
            <person name="Meinhardt L.W."/>
            <person name="Bailey B.A."/>
        </authorList>
    </citation>
    <scope>NUCLEOTIDE SEQUENCE [LARGE SCALE GENOMIC DNA]</scope>
    <source>
        <strain evidence="1 2">GH-76</strain>
    </source>
</reference>
<name>A0ABR3F3P9_9AGAR</name>
<evidence type="ECO:0008006" key="3">
    <source>
        <dbReference type="Google" id="ProtNLM"/>
    </source>
</evidence>
<comment type="caution">
    <text evidence="1">The sequence shown here is derived from an EMBL/GenBank/DDBJ whole genome shotgun (WGS) entry which is preliminary data.</text>
</comment>
<evidence type="ECO:0000313" key="1">
    <source>
        <dbReference type="EMBL" id="KAL0569859.1"/>
    </source>
</evidence>